<evidence type="ECO:0000313" key="22">
    <source>
        <dbReference type="Proteomes" id="UP000269721"/>
    </source>
</evidence>
<dbReference type="InterPro" id="IPR042219">
    <property type="entry name" value="AAA_lid_11_sf"/>
</dbReference>
<evidence type="ECO:0000259" key="18">
    <source>
        <dbReference type="Pfam" id="PF12781"/>
    </source>
</evidence>
<dbReference type="InterPro" id="IPR035706">
    <property type="entry name" value="AAA_9"/>
</dbReference>
<feature type="compositionally biased region" description="Polar residues" evidence="14">
    <location>
        <begin position="1629"/>
        <end position="1649"/>
    </location>
</feature>
<keyword evidence="4" id="KW-0677">Repeat</keyword>
<dbReference type="FunFam" id="1.10.8.720:FF:000001">
    <property type="entry name" value="dynein heavy chain 7, axonemal"/>
    <property type="match status" value="1"/>
</dbReference>
<dbReference type="InterPro" id="IPR026983">
    <property type="entry name" value="DHC"/>
</dbReference>
<keyword evidence="6" id="KW-0067">ATP-binding</keyword>
<keyword evidence="10" id="KW-0505">Motor protein</keyword>
<dbReference type="GO" id="GO:0008569">
    <property type="term" value="F:minus-end-directed microtubule motor activity"/>
    <property type="evidence" value="ECO:0007669"/>
    <property type="project" value="InterPro"/>
</dbReference>
<keyword evidence="9" id="KW-0969">Cilium</keyword>
<dbReference type="Pfam" id="PF12777">
    <property type="entry name" value="MT"/>
    <property type="match status" value="1"/>
</dbReference>
<evidence type="ECO:0000259" key="15">
    <source>
        <dbReference type="Pfam" id="PF03028"/>
    </source>
</evidence>
<name>A0A4P9WAU1_9FUNG</name>
<dbReference type="InterPro" id="IPR024317">
    <property type="entry name" value="Dynein_heavy_chain_D4_dom"/>
</dbReference>
<feature type="domain" description="Dynein heavy chain region D6 P-loop" evidence="15">
    <location>
        <begin position="1088"/>
        <end position="1205"/>
    </location>
</feature>
<dbReference type="Gene3D" id="6.10.140.1060">
    <property type="match status" value="1"/>
</dbReference>
<keyword evidence="8 13" id="KW-0175">Coiled coil</keyword>
<proteinExistence type="predicted"/>
<dbReference type="FunFam" id="3.40.50.300:FF:000049">
    <property type="entry name" value="Dynein, axonemal, heavy chain 5"/>
    <property type="match status" value="1"/>
</dbReference>
<dbReference type="GO" id="GO:0005524">
    <property type="term" value="F:ATP binding"/>
    <property type="evidence" value="ECO:0007669"/>
    <property type="project" value="UniProtKB-KW"/>
</dbReference>
<dbReference type="Pfam" id="PF03028">
    <property type="entry name" value="Dynein_heavy"/>
    <property type="match status" value="1"/>
</dbReference>
<dbReference type="GO" id="GO:0030286">
    <property type="term" value="C:dynein complex"/>
    <property type="evidence" value="ECO:0007669"/>
    <property type="project" value="UniProtKB-KW"/>
</dbReference>
<evidence type="ECO:0000256" key="10">
    <source>
        <dbReference type="ARBA" id="ARBA00023175"/>
    </source>
</evidence>
<organism evidence="21 22">
    <name type="scientific">Blyttiomyces helicus</name>
    <dbReference type="NCBI Taxonomy" id="388810"/>
    <lineage>
        <taxon>Eukaryota</taxon>
        <taxon>Fungi</taxon>
        <taxon>Fungi incertae sedis</taxon>
        <taxon>Chytridiomycota</taxon>
        <taxon>Chytridiomycota incertae sedis</taxon>
        <taxon>Chytridiomycetes</taxon>
        <taxon>Chytridiomycetes incertae sedis</taxon>
        <taxon>Blyttiomyces</taxon>
    </lineage>
</organism>
<feature type="domain" description="Dynein heavy chain AAA lid" evidence="19">
    <location>
        <begin position="1238"/>
        <end position="1376"/>
    </location>
</feature>
<feature type="coiled-coil region" evidence="13">
    <location>
        <begin position="475"/>
        <end position="540"/>
    </location>
</feature>
<dbReference type="GO" id="GO:0005930">
    <property type="term" value="C:axoneme"/>
    <property type="evidence" value="ECO:0007669"/>
    <property type="project" value="UniProtKB-SubCell"/>
</dbReference>
<dbReference type="InterPro" id="IPR043160">
    <property type="entry name" value="Dynein_C_barrel"/>
</dbReference>
<keyword evidence="22" id="KW-1185">Reference proteome</keyword>
<dbReference type="GO" id="GO:0007018">
    <property type="term" value="P:microtubule-based movement"/>
    <property type="evidence" value="ECO:0007669"/>
    <property type="project" value="InterPro"/>
</dbReference>
<dbReference type="InterPro" id="IPR041228">
    <property type="entry name" value="Dynein_C"/>
</dbReference>
<evidence type="ECO:0000256" key="11">
    <source>
        <dbReference type="ARBA" id="ARBA00023212"/>
    </source>
</evidence>
<dbReference type="Gene3D" id="1.10.8.1220">
    <property type="match status" value="1"/>
</dbReference>
<evidence type="ECO:0000256" key="6">
    <source>
        <dbReference type="ARBA" id="ARBA00022840"/>
    </source>
</evidence>
<dbReference type="FunFam" id="1.20.920.20:FF:000006">
    <property type="entry name" value="Dynein, axonemal, heavy chain 6"/>
    <property type="match status" value="1"/>
</dbReference>
<reference evidence="22" key="1">
    <citation type="journal article" date="2018" name="Nat. Microbiol.">
        <title>Leveraging single-cell genomics to expand the fungal tree of life.</title>
        <authorList>
            <person name="Ahrendt S.R."/>
            <person name="Quandt C.A."/>
            <person name="Ciobanu D."/>
            <person name="Clum A."/>
            <person name="Salamov A."/>
            <person name="Andreopoulos B."/>
            <person name="Cheng J.F."/>
            <person name="Woyke T."/>
            <person name="Pelin A."/>
            <person name="Henrissat B."/>
            <person name="Reynolds N.K."/>
            <person name="Benny G.L."/>
            <person name="Smith M.E."/>
            <person name="James T.Y."/>
            <person name="Grigoriev I.V."/>
        </authorList>
    </citation>
    <scope>NUCLEOTIDE SEQUENCE [LARGE SCALE GENOMIC DNA]</scope>
</reference>
<dbReference type="OrthoDB" id="447173at2759"/>
<dbReference type="GO" id="GO:0005874">
    <property type="term" value="C:microtubule"/>
    <property type="evidence" value="ECO:0007669"/>
    <property type="project" value="UniProtKB-KW"/>
</dbReference>
<dbReference type="GO" id="GO:0045505">
    <property type="term" value="F:dynein intermediate chain binding"/>
    <property type="evidence" value="ECO:0007669"/>
    <property type="project" value="InterPro"/>
</dbReference>
<dbReference type="Gene3D" id="1.10.8.720">
    <property type="entry name" value="Region D6 of dynein motor"/>
    <property type="match status" value="1"/>
</dbReference>
<gene>
    <name evidence="21" type="ORF">BDK51DRAFT_29263</name>
</gene>
<keyword evidence="7" id="KW-0243">Dynein</keyword>
<dbReference type="InterPro" id="IPR027417">
    <property type="entry name" value="P-loop_NTPase"/>
</dbReference>
<evidence type="ECO:0000259" key="19">
    <source>
        <dbReference type="Pfam" id="PF18198"/>
    </source>
</evidence>
<dbReference type="EMBL" id="KZ995924">
    <property type="protein sequence ID" value="RKO89719.1"/>
    <property type="molecule type" value="Genomic_DNA"/>
</dbReference>
<keyword evidence="5" id="KW-0547">Nucleotide-binding</keyword>
<dbReference type="FunFam" id="3.40.50.300:FF:002141">
    <property type="entry name" value="Dynein heavy chain"/>
    <property type="match status" value="1"/>
</dbReference>
<sequence length="1751" mass="197876">MFGDFLKRGVPPEERLYVEMPDMKVLNNLFEEYLEEYNVTMSKEIELTRTYGDIEWREDIKKLYRIAGLEGKNTVFLLSDTQIKNETFLEDMNSILNSGEIPSLFEFDEREKILGELRPVARERGLPEDRDSVYQFFIGRVRDNLHIVFGTSPVGDTFRNRCRMFPSLVNCCTIDWFDEWPKDALLSVSRRFLEFVDLGSDEMKVKIAEMCVEIHASVGEIAKKFYAELRRRYYTTPTSYLELINAYISMLQEKRKELGSSRDRLRSGLNKLLETNELVAKMQIELEQLGPELQIRAKDTEVLMIKIGKDQEVADTVRKTVSEEETVVRAQALETEGIANEAQNDLDQALPALDKAYKALDALEKKDIAELKVFTKPPDLVLMVLEAICTLFKVKPDWENSKKLLSDPQLMKKMAEFDKDNISEAVSKKLKKYIENPNFNAEAVEKVSKACKSMCLWVLAMDIYSRVFKEVTPKKRRLEEARSSLAATMAKLEEKTAALKEVENQLEKLKSKYDASVAAKKQLAEKMEETTKRLERASRLTTALSDEQIRWTESVERLNDQIEALVGNIFLSAASVAYYGAFTSTYRQELVGSWIARCREIGIPVSTDFNLLEHLADPAVVRDWNIQGLPADSLSTENGILVTRGRRWPLMIDPQGQANRWIRSMEGNDLKIIKLTEAKFLRSLENAVRTGQPVLLEDVGEILDPALEPLLLKQTVRQGGRLLMKLGDSLVEYDRNFKLYITTKLSNPHYLPEVCIKVTIINFTVTKAGLEGQLLADVVKLERPELEEQRNSLIVNIANDKRQLKDIEEKILKLLFNSEGNILDDEELIDTLNQSKVTSAAIKERVAQAETTEKEINVAREKYRPVAIRGSVLYFVIADLAEMDPMYQFSLKYFKNLFSICVQESEKSDDLQRRIEILCRNSTYSTFANVSRGLFEAHKMIYSFMICIEIMRERGTVGDFEWNFFLRGAGVLSKELPLKPNVRWLSNYMWQNLYELSESIPQFAYTVEHVTMYTAEWETLVESDAPFSVPAPGDSSSLGDFDHLLLVKVLREEKLVSAAVEFVKRNLGQEFIDIPPLDLAKAYKDTTCRSPLIFILSTGSDPVAGLMKFAASKDVNMQDRLRMISLGQGQGPIAEQMVRAGTASGDWVFLQNCHLAASWMGRLETLVKEFSQPDTPVDPNFRLFLSSMPSKAFPIAVLQEGVKVTNEPPKGLRANLARSFADVPRELFDDAPPQGFKFKKLLFGVCFFNAVIHERKKFGPLGWNILYDWSNSDLDVSITILKNMLSEYNSIPWDALSYLTGEITFGGRVTDDWDRRALKSILARFYCPAILEDSYRLSPSGIYFAPPDGDLTSFRAYIESLPYTEEPSVFGMHENANISYQLQETRRLIRAVLDVQPRLMSSGGGKSSEETVTGIAATILEDWPVPLLLDIGDGGGSKRPASAKGIDWNAKGGGEETSGPSPILIELFKKDDAGRMCNSLSTVLAQEAVRFNKLNILVKASLENLMKAVKGLVVMSSELELVFKSLLNNEVPEDWAHHAYPSLKPLGSWVQDFHKRMQFLVSWSELGQPDSFWLPGFFYPQGFLTGVLQNHARKYNIPIDTLSFAYKVSDYEEGDPRAAVTSPGLIAGSNGSSETGSRSQAPADSNAASGQDGGFASEYDGVLVRGLFIEGARWDREKRLLQDSFPMEMFSAMPLIRFVPTQMPQSTLSTTGQSTNFVVSLNIPSDRPLDYWISKGVALLAIQQDTLPNSF</sequence>
<accession>A0A4P9WAU1</accession>
<evidence type="ECO:0000256" key="7">
    <source>
        <dbReference type="ARBA" id="ARBA00023017"/>
    </source>
</evidence>
<dbReference type="PANTHER" id="PTHR22878">
    <property type="entry name" value="DYNEIN HEAVY CHAIN 6, AXONEMAL-LIKE-RELATED"/>
    <property type="match status" value="1"/>
</dbReference>
<feature type="domain" description="Dynein heavy chain ATP-binding dynein motor region" evidence="18">
    <location>
        <begin position="622"/>
        <end position="842"/>
    </location>
</feature>
<feature type="domain" description="Dynein heavy chain AAA module D4" evidence="17">
    <location>
        <begin position="43"/>
        <end position="249"/>
    </location>
</feature>
<dbReference type="Pfam" id="PF18198">
    <property type="entry name" value="AAA_lid_11"/>
    <property type="match status" value="1"/>
</dbReference>
<dbReference type="Gene3D" id="3.10.490.20">
    <property type="match status" value="1"/>
</dbReference>
<dbReference type="SUPFAM" id="SSF52540">
    <property type="entry name" value="P-loop containing nucleoside triphosphate hydrolases"/>
    <property type="match status" value="1"/>
</dbReference>
<dbReference type="Proteomes" id="UP000269721">
    <property type="component" value="Unassembled WGS sequence"/>
</dbReference>
<dbReference type="FunFam" id="3.40.50.300:FF:000362">
    <property type="entry name" value="Dynein, axonemal, heavy chain 6"/>
    <property type="match status" value="1"/>
</dbReference>
<dbReference type="InterPro" id="IPR004273">
    <property type="entry name" value="Dynein_heavy_D6_P-loop"/>
</dbReference>
<evidence type="ECO:0000259" key="16">
    <source>
        <dbReference type="Pfam" id="PF12777"/>
    </source>
</evidence>
<feature type="domain" description="Dynein heavy chain coiled coil stalk" evidence="16">
    <location>
        <begin position="263"/>
        <end position="592"/>
    </location>
</feature>
<dbReference type="Pfam" id="PF18199">
    <property type="entry name" value="Dynein_C"/>
    <property type="match status" value="1"/>
</dbReference>
<evidence type="ECO:0000256" key="12">
    <source>
        <dbReference type="ARBA" id="ARBA00023273"/>
    </source>
</evidence>
<evidence type="ECO:0000256" key="1">
    <source>
        <dbReference type="ARBA" id="ARBA00004430"/>
    </source>
</evidence>
<evidence type="ECO:0000256" key="13">
    <source>
        <dbReference type="SAM" id="Coils"/>
    </source>
</evidence>
<dbReference type="Gene3D" id="3.40.50.300">
    <property type="entry name" value="P-loop containing nucleotide triphosphate hydrolases"/>
    <property type="match status" value="3"/>
</dbReference>
<evidence type="ECO:0000256" key="2">
    <source>
        <dbReference type="ARBA" id="ARBA00022490"/>
    </source>
</evidence>
<evidence type="ECO:0000256" key="3">
    <source>
        <dbReference type="ARBA" id="ARBA00022701"/>
    </source>
</evidence>
<evidence type="ECO:0000256" key="14">
    <source>
        <dbReference type="SAM" id="MobiDB-lite"/>
    </source>
</evidence>
<protein>
    <submittedName>
        <fullName evidence="21">Dynein heavy chain and region D6 of dynein motor-domain-containing protein</fullName>
    </submittedName>
</protein>
<evidence type="ECO:0000313" key="21">
    <source>
        <dbReference type="EMBL" id="RKO89719.1"/>
    </source>
</evidence>
<dbReference type="FunFam" id="1.10.8.1220:FF:000001">
    <property type="entry name" value="Dynein axonemal heavy chain 5"/>
    <property type="match status" value="1"/>
</dbReference>
<keyword evidence="11" id="KW-0206">Cytoskeleton</keyword>
<dbReference type="Pfam" id="PF12780">
    <property type="entry name" value="AAA_8"/>
    <property type="match status" value="1"/>
</dbReference>
<keyword evidence="12" id="KW-0966">Cell projection</keyword>
<dbReference type="PANTHER" id="PTHR22878:SF68">
    <property type="entry name" value="DYNEIN HEAVY CHAIN 6, AXONEMAL-LIKE"/>
    <property type="match status" value="1"/>
</dbReference>
<dbReference type="InterPro" id="IPR041658">
    <property type="entry name" value="AAA_lid_11"/>
</dbReference>
<dbReference type="GO" id="GO:0051959">
    <property type="term" value="F:dynein light intermediate chain binding"/>
    <property type="evidence" value="ECO:0007669"/>
    <property type="project" value="InterPro"/>
</dbReference>
<evidence type="ECO:0000259" key="20">
    <source>
        <dbReference type="Pfam" id="PF18199"/>
    </source>
</evidence>
<evidence type="ECO:0000256" key="4">
    <source>
        <dbReference type="ARBA" id="ARBA00022737"/>
    </source>
</evidence>
<feature type="region of interest" description="Disordered" evidence="14">
    <location>
        <begin position="1619"/>
        <end position="1652"/>
    </location>
</feature>
<dbReference type="Gene3D" id="1.20.920.20">
    <property type="match status" value="1"/>
</dbReference>
<keyword evidence="2" id="KW-0963">Cytoplasm</keyword>
<feature type="domain" description="Dynein heavy chain C-terminal" evidence="20">
    <location>
        <begin position="1383"/>
        <end position="1740"/>
    </location>
</feature>
<evidence type="ECO:0000259" key="17">
    <source>
        <dbReference type="Pfam" id="PF12780"/>
    </source>
</evidence>
<comment type="subcellular location">
    <subcellularLocation>
        <location evidence="1">Cytoplasm</location>
        <location evidence="1">Cytoskeleton</location>
        <location evidence="1">Cilium axoneme</location>
    </subcellularLocation>
</comment>
<keyword evidence="3" id="KW-0493">Microtubule</keyword>
<evidence type="ECO:0000256" key="9">
    <source>
        <dbReference type="ARBA" id="ARBA00023069"/>
    </source>
</evidence>
<dbReference type="Pfam" id="PF12781">
    <property type="entry name" value="AAA_9"/>
    <property type="match status" value="1"/>
</dbReference>
<evidence type="ECO:0000256" key="8">
    <source>
        <dbReference type="ARBA" id="ARBA00023054"/>
    </source>
</evidence>
<evidence type="ECO:0000256" key="5">
    <source>
        <dbReference type="ARBA" id="ARBA00022741"/>
    </source>
</evidence>
<dbReference type="InterPro" id="IPR024743">
    <property type="entry name" value="Dynein_HC_stalk"/>
</dbReference>
<dbReference type="Gene3D" id="1.20.1270.280">
    <property type="match status" value="1"/>
</dbReference>